<dbReference type="PANTHER" id="PTHR11727">
    <property type="entry name" value="DIMETHYLADENOSINE TRANSFERASE"/>
    <property type="match status" value="1"/>
</dbReference>
<evidence type="ECO:0000256" key="11">
    <source>
        <dbReference type="RuleBase" id="RU362106"/>
    </source>
</evidence>
<evidence type="ECO:0000256" key="7">
    <source>
        <dbReference type="ARBA" id="ARBA00022946"/>
    </source>
</evidence>
<dbReference type="PIRSF" id="PIRSF027833">
    <property type="entry name" value="MtTFB2"/>
    <property type="match status" value="1"/>
</dbReference>
<keyword evidence="2 11" id="KW-0698">rRNA processing</keyword>
<dbReference type="EC" id="2.1.1.-" evidence="11"/>
<dbReference type="PANTHER" id="PTHR11727:SF13">
    <property type="entry name" value="DIMETHYLADENOSINE TRANSFERASE 2, MITOCHONDRIAL"/>
    <property type="match status" value="1"/>
</dbReference>
<evidence type="ECO:0000313" key="12">
    <source>
        <dbReference type="EnsemblMetazoa" id="XP_019771322.1"/>
    </source>
</evidence>
<evidence type="ECO:0000256" key="4">
    <source>
        <dbReference type="ARBA" id="ARBA00022679"/>
    </source>
</evidence>
<keyword evidence="9" id="KW-0496">Mitochondrion</keyword>
<dbReference type="Pfam" id="PF00398">
    <property type="entry name" value="RrnaAD"/>
    <property type="match status" value="1"/>
</dbReference>
<organism evidence="12 13">
    <name type="scientific">Dendroctonus ponderosae</name>
    <name type="common">Mountain pine beetle</name>
    <dbReference type="NCBI Taxonomy" id="77166"/>
    <lineage>
        <taxon>Eukaryota</taxon>
        <taxon>Metazoa</taxon>
        <taxon>Ecdysozoa</taxon>
        <taxon>Arthropoda</taxon>
        <taxon>Hexapoda</taxon>
        <taxon>Insecta</taxon>
        <taxon>Pterygota</taxon>
        <taxon>Neoptera</taxon>
        <taxon>Endopterygota</taxon>
        <taxon>Coleoptera</taxon>
        <taxon>Polyphaga</taxon>
        <taxon>Cucujiformia</taxon>
        <taxon>Curculionidae</taxon>
        <taxon>Scolytinae</taxon>
        <taxon>Dendroctonus</taxon>
    </lineage>
</organism>
<keyword evidence="3 11" id="KW-0489">Methyltransferase</keyword>
<comment type="similarity">
    <text evidence="11">Belongs to the class I-like SAM-binding methyltransferase superfamily. rRNA adenine N(6)-methyltransferase family.</text>
</comment>
<dbReference type="SUPFAM" id="SSF53335">
    <property type="entry name" value="S-adenosyl-L-methionine-dependent methyltransferases"/>
    <property type="match status" value="1"/>
</dbReference>
<sequence length="453" mass="52493">CPQFFLCNSPNTTRRPSKPFQSQADRKTLPARFNACFLCDSAPALENCKTPLTEGKADKPPKAPKLDYKGREKHLQEISKFFRQHPSIGAYQNVLPAKIVQSKTYKNPEYVYLVNPQVADDIAKYVFQSIQSKNHIVAESNPGLGLISQSLIKLGIRSVRLYELNPEFHEYLEKTFQSSQSKFKHELFKKDFFSLWRYNFIDNGDQGQRVTDILKGLPKKSWTDGPVATVVGTMTRNIFLRYLVKSIVLQREIATYGRVDLFLITYEKYWNIFNKPSQISRGTQKAWGILTNIFLEAELIKEYPREFFLPWEISSAKKRGVNKSDSRNMYLIKVTMKKEFSLHADHFVPFFCFAMNLYAKGSSSIIATCEKWVPGCGEYLLVPRLTHTSYFEDMNVFTQFKDLTTEQVFGVYREMQSHPNYQSSPFMDMIEQEWLKTETIETTLYDAHSKAAQ</sequence>
<evidence type="ECO:0000256" key="9">
    <source>
        <dbReference type="ARBA" id="ARBA00023128"/>
    </source>
</evidence>
<dbReference type="AlphaFoldDB" id="A0AAR5QDS8"/>
<evidence type="ECO:0000313" key="13">
    <source>
        <dbReference type="Proteomes" id="UP000019118"/>
    </source>
</evidence>
<name>A0AAR5QDS8_DENPD</name>
<dbReference type="GO" id="GO:0034246">
    <property type="term" value="F:mitochondrial transcription factor activity"/>
    <property type="evidence" value="ECO:0007669"/>
    <property type="project" value="TreeGrafter"/>
</dbReference>
<keyword evidence="10" id="KW-0804">Transcription</keyword>
<evidence type="ECO:0000256" key="2">
    <source>
        <dbReference type="ARBA" id="ARBA00022552"/>
    </source>
</evidence>
<dbReference type="GO" id="GO:0006391">
    <property type="term" value="P:transcription initiation at mitochondrial promoter"/>
    <property type="evidence" value="ECO:0007669"/>
    <property type="project" value="TreeGrafter"/>
</dbReference>
<keyword evidence="8" id="KW-0805">Transcription regulation</keyword>
<dbReference type="InterPro" id="IPR001737">
    <property type="entry name" value="KsgA/Erm"/>
</dbReference>
<proteinExistence type="inferred from homology"/>
<dbReference type="GO" id="GO:0000179">
    <property type="term" value="F:rRNA (adenine-N6,N6-)-dimethyltransferase activity"/>
    <property type="evidence" value="ECO:0007669"/>
    <property type="project" value="TreeGrafter"/>
</dbReference>
<dbReference type="Gene3D" id="3.40.50.150">
    <property type="entry name" value="Vaccinia Virus protein VP39"/>
    <property type="match status" value="1"/>
</dbReference>
<dbReference type="InterPro" id="IPR029063">
    <property type="entry name" value="SAM-dependent_MTases_sf"/>
</dbReference>
<keyword evidence="7" id="KW-0809">Transit peptide</keyword>
<evidence type="ECO:0000256" key="3">
    <source>
        <dbReference type="ARBA" id="ARBA00022603"/>
    </source>
</evidence>
<evidence type="ECO:0000256" key="6">
    <source>
        <dbReference type="ARBA" id="ARBA00022884"/>
    </source>
</evidence>
<keyword evidence="13" id="KW-1185">Reference proteome</keyword>
<evidence type="ECO:0000256" key="8">
    <source>
        <dbReference type="ARBA" id="ARBA00023015"/>
    </source>
</evidence>
<protein>
    <recommendedName>
        <fullName evidence="11">rRNA adenine N(6)-methyltransferase</fullName>
        <ecNumber evidence="11">2.1.1.-</ecNumber>
    </recommendedName>
</protein>
<dbReference type="GO" id="GO:0003723">
    <property type="term" value="F:RNA binding"/>
    <property type="evidence" value="ECO:0007669"/>
    <property type="project" value="UniProtKB-KW"/>
</dbReference>
<keyword evidence="5 11" id="KW-0949">S-adenosyl-L-methionine</keyword>
<evidence type="ECO:0000256" key="10">
    <source>
        <dbReference type="ARBA" id="ARBA00023163"/>
    </source>
</evidence>
<dbReference type="Proteomes" id="UP000019118">
    <property type="component" value="Unassembled WGS sequence"/>
</dbReference>
<evidence type="ECO:0000256" key="5">
    <source>
        <dbReference type="ARBA" id="ARBA00022691"/>
    </source>
</evidence>
<keyword evidence="6" id="KW-0694">RNA-binding</keyword>
<dbReference type="EnsemblMetazoa" id="XM_019915763.1">
    <property type="protein sequence ID" value="XP_019771322.1"/>
    <property type="gene ID" value="LOC109545221"/>
</dbReference>
<keyword evidence="4 11" id="KW-0808">Transferase</keyword>
<accession>A0AAR5QDS8</accession>
<reference evidence="12" key="2">
    <citation type="submission" date="2024-08" db="UniProtKB">
        <authorList>
            <consortium name="EnsemblMetazoa"/>
        </authorList>
    </citation>
    <scope>IDENTIFICATION</scope>
</reference>
<evidence type="ECO:0000256" key="1">
    <source>
        <dbReference type="ARBA" id="ARBA00004173"/>
    </source>
</evidence>
<dbReference type="GO" id="GO:0005759">
    <property type="term" value="C:mitochondrial matrix"/>
    <property type="evidence" value="ECO:0007669"/>
    <property type="project" value="TreeGrafter"/>
</dbReference>
<reference evidence="13" key="1">
    <citation type="journal article" date="2013" name="Genome Biol.">
        <title>Draft genome of the mountain pine beetle, Dendroctonus ponderosae Hopkins, a major forest pest.</title>
        <authorList>
            <person name="Keeling C.I."/>
            <person name="Yuen M.M."/>
            <person name="Liao N.Y."/>
            <person name="Docking T.R."/>
            <person name="Chan S.K."/>
            <person name="Taylor G.A."/>
            <person name="Palmquist D.L."/>
            <person name="Jackman S.D."/>
            <person name="Nguyen A."/>
            <person name="Li M."/>
            <person name="Henderson H."/>
            <person name="Janes J.K."/>
            <person name="Zhao Y."/>
            <person name="Pandoh P."/>
            <person name="Moore R."/>
            <person name="Sperling F.A."/>
            <person name="Huber D.P."/>
            <person name="Birol I."/>
            <person name="Jones S.J."/>
            <person name="Bohlmann J."/>
        </authorList>
    </citation>
    <scope>NUCLEOTIDE SEQUENCE</scope>
</reference>
<comment type="subcellular location">
    <subcellularLocation>
        <location evidence="1">Mitochondrion</location>
    </subcellularLocation>
</comment>